<keyword evidence="6" id="KW-1185">Reference proteome</keyword>
<evidence type="ECO:0000256" key="3">
    <source>
        <dbReference type="RuleBase" id="RU361235"/>
    </source>
</evidence>
<proteinExistence type="inferred from homology"/>
<evidence type="ECO:0000256" key="2">
    <source>
        <dbReference type="ARBA" id="ARBA00022801"/>
    </source>
</evidence>
<dbReference type="Pfam" id="PF00135">
    <property type="entry name" value="COesterase"/>
    <property type="match status" value="1"/>
</dbReference>
<dbReference type="EC" id="3.1.1.-" evidence="3"/>
<dbReference type="OrthoDB" id="408631at2759"/>
<evidence type="ECO:0000313" key="6">
    <source>
        <dbReference type="Proteomes" id="UP000305948"/>
    </source>
</evidence>
<accession>A0A5C3MSE1</accession>
<feature type="chain" id="PRO_5023159496" description="Carboxylic ester hydrolase" evidence="3">
    <location>
        <begin position="20"/>
        <end position="547"/>
    </location>
</feature>
<evidence type="ECO:0000259" key="4">
    <source>
        <dbReference type="Pfam" id="PF00135"/>
    </source>
</evidence>
<dbReference type="GO" id="GO:0016787">
    <property type="term" value="F:hydrolase activity"/>
    <property type="evidence" value="ECO:0007669"/>
    <property type="project" value="UniProtKB-KW"/>
</dbReference>
<dbReference type="EMBL" id="ML213519">
    <property type="protein sequence ID" value="TFK48389.1"/>
    <property type="molecule type" value="Genomic_DNA"/>
</dbReference>
<feature type="domain" description="Carboxylesterase type B" evidence="4">
    <location>
        <begin position="31"/>
        <end position="512"/>
    </location>
</feature>
<keyword evidence="3" id="KW-0732">Signal</keyword>
<evidence type="ECO:0000256" key="1">
    <source>
        <dbReference type="ARBA" id="ARBA00005964"/>
    </source>
</evidence>
<dbReference type="PROSITE" id="PS00122">
    <property type="entry name" value="CARBOXYLESTERASE_B_1"/>
    <property type="match status" value="1"/>
</dbReference>
<dbReference type="PANTHER" id="PTHR11559">
    <property type="entry name" value="CARBOXYLESTERASE"/>
    <property type="match status" value="1"/>
</dbReference>
<feature type="signal peptide" evidence="3">
    <location>
        <begin position="1"/>
        <end position="19"/>
    </location>
</feature>
<gene>
    <name evidence="5" type="ORF">OE88DRAFT_1713969</name>
</gene>
<dbReference type="InterPro" id="IPR002018">
    <property type="entry name" value="CarbesteraseB"/>
</dbReference>
<dbReference type="Proteomes" id="UP000305948">
    <property type="component" value="Unassembled WGS sequence"/>
</dbReference>
<dbReference type="STRING" id="5364.A0A5C3MSE1"/>
<dbReference type="Gene3D" id="3.40.50.1820">
    <property type="entry name" value="alpha/beta hydrolase"/>
    <property type="match status" value="1"/>
</dbReference>
<dbReference type="SUPFAM" id="SSF53474">
    <property type="entry name" value="alpha/beta-Hydrolases"/>
    <property type="match status" value="1"/>
</dbReference>
<protein>
    <recommendedName>
        <fullName evidence="3">Carboxylic ester hydrolase</fullName>
        <ecNumber evidence="3">3.1.1.-</ecNumber>
    </recommendedName>
</protein>
<dbReference type="InterPro" id="IPR029058">
    <property type="entry name" value="AB_hydrolase_fold"/>
</dbReference>
<name>A0A5C3MSE1_9AGAM</name>
<dbReference type="InterPro" id="IPR050309">
    <property type="entry name" value="Type-B_Carboxylest/Lipase"/>
</dbReference>
<keyword evidence="2 3" id="KW-0378">Hydrolase</keyword>
<sequence length="547" mass="59526">MLALDFLMLTGLVLCGSQAASISFSESTGNIVDTGYARYRGNVSYLNTVAYLGIPYAEPPLGDLRFRAPRPLNTTRVAAATNGRLVDAKAYPEPCIQGTIGAGDAGGAGSEDCLKVNIYAPYGATKGSNLPVLVYIHGGGYTFGDPASWPFDDWIHEQTDVVIVAVYYRLDSFGFLAHPEFRNGTVGDLNPGFLDQLQALKWVNQYITAFGGDPNKVTIDGESAGGASVELHLTANESSIPLFHAAIAQSVYRTPVTLPEQDVHIFDSYASFAGCGSGSIAEQMDCLLTLARAQDAVYYNGSESYTIFHPVVDGEIILDHPTRSILRGQFKKVPLLVGATSNETLVNTTGLSVTAALKLYFPSLTELDLEEFAAVYPPSEFPSSDEYFRTATGEPSVRCARTIMGTAFSFFNNTWTYRYNQRDPVQAANDTAVEHAAEMWMMFRGTSSYTGFNGTATFAPQTPAELAFAAELHAYWLSFVRSGDPNTYKLDRSPEWPPYSFDSRNRVVLQQDSGDTTTTSGVYVEPEPVGESLRCAFVSSKEYDQQA</sequence>
<evidence type="ECO:0000313" key="5">
    <source>
        <dbReference type="EMBL" id="TFK48389.1"/>
    </source>
</evidence>
<organism evidence="5 6">
    <name type="scientific">Heliocybe sulcata</name>
    <dbReference type="NCBI Taxonomy" id="5364"/>
    <lineage>
        <taxon>Eukaryota</taxon>
        <taxon>Fungi</taxon>
        <taxon>Dikarya</taxon>
        <taxon>Basidiomycota</taxon>
        <taxon>Agaricomycotina</taxon>
        <taxon>Agaricomycetes</taxon>
        <taxon>Gloeophyllales</taxon>
        <taxon>Gloeophyllaceae</taxon>
        <taxon>Heliocybe</taxon>
    </lineage>
</organism>
<reference evidence="5 6" key="1">
    <citation type="journal article" date="2019" name="Nat. Ecol. Evol.">
        <title>Megaphylogeny resolves global patterns of mushroom evolution.</title>
        <authorList>
            <person name="Varga T."/>
            <person name="Krizsan K."/>
            <person name="Foldi C."/>
            <person name="Dima B."/>
            <person name="Sanchez-Garcia M."/>
            <person name="Sanchez-Ramirez S."/>
            <person name="Szollosi G.J."/>
            <person name="Szarkandi J.G."/>
            <person name="Papp V."/>
            <person name="Albert L."/>
            <person name="Andreopoulos W."/>
            <person name="Angelini C."/>
            <person name="Antonin V."/>
            <person name="Barry K.W."/>
            <person name="Bougher N.L."/>
            <person name="Buchanan P."/>
            <person name="Buyck B."/>
            <person name="Bense V."/>
            <person name="Catcheside P."/>
            <person name="Chovatia M."/>
            <person name="Cooper J."/>
            <person name="Damon W."/>
            <person name="Desjardin D."/>
            <person name="Finy P."/>
            <person name="Geml J."/>
            <person name="Haridas S."/>
            <person name="Hughes K."/>
            <person name="Justo A."/>
            <person name="Karasinski D."/>
            <person name="Kautmanova I."/>
            <person name="Kiss B."/>
            <person name="Kocsube S."/>
            <person name="Kotiranta H."/>
            <person name="LaButti K.M."/>
            <person name="Lechner B.E."/>
            <person name="Liimatainen K."/>
            <person name="Lipzen A."/>
            <person name="Lukacs Z."/>
            <person name="Mihaltcheva S."/>
            <person name="Morgado L.N."/>
            <person name="Niskanen T."/>
            <person name="Noordeloos M.E."/>
            <person name="Ohm R.A."/>
            <person name="Ortiz-Santana B."/>
            <person name="Ovrebo C."/>
            <person name="Racz N."/>
            <person name="Riley R."/>
            <person name="Savchenko A."/>
            <person name="Shiryaev A."/>
            <person name="Soop K."/>
            <person name="Spirin V."/>
            <person name="Szebenyi C."/>
            <person name="Tomsovsky M."/>
            <person name="Tulloss R.E."/>
            <person name="Uehling J."/>
            <person name="Grigoriev I.V."/>
            <person name="Vagvolgyi C."/>
            <person name="Papp T."/>
            <person name="Martin F.M."/>
            <person name="Miettinen O."/>
            <person name="Hibbett D.S."/>
            <person name="Nagy L.G."/>
        </authorList>
    </citation>
    <scope>NUCLEOTIDE SEQUENCE [LARGE SCALE GENOMIC DNA]</scope>
    <source>
        <strain evidence="5 6">OMC1185</strain>
    </source>
</reference>
<comment type="similarity">
    <text evidence="1 3">Belongs to the type-B carboxylesterase/lipase family.</text>
</comment>
<dbReference type="InterPro" id="IPR019826">
    <property type="entry name" value="Carboxylesterase_B_AS"/>
</dbReference>
<dbReference type="AlphaFoldDB" id="A0A5C3MSE1"/>